<name>A0A8J3NGL7_9ACTN</name>
<dbReference type="Pfam" id="PF12802">
    <property type="entry name" value="MarR_2"/>
    <property type="match status" value="1"/>
</dbReference>
<keyword evidence="2" id="KW-0238">DNA-binding</keyword>
<organism evidence="5 6">
    <name type="scientific">Catellatospora bangladeshensis</name>
    <dbReference type="NCBI Taxonomy" id="310355"/>
    <lineage>
        <taxon>Bacteria</taxon>
        <taxon>Bacillati</taxon>
        <taxon>Actinomycetota</taxon>
        <taxon>Actinomycetes</taxon>
        <taxon>Micromonosporales</taxon>
        <taxon>Micromonosporaceae</taxon>
        <taxon>Catellatospora</taxon>
    </lineage>
</organism>
<dbReference type="AlphaFoldDB" id="A0A8J3NGL7"/>
<evidence type="ECO:0000256" key="2">
    <source>
        <dbReference type="ARBA" id="ARBA00023125"/>
    </source>
</evidence>
<accession>A0A8J3NGL7</accession>
<reference evidence="5 6" key="1">
    <citation type="submission" date="2021-01" db="EMBL/GenBank/DDBJ databases">
        <title>Whole genome shotgun sequence of Catellatospora bangladeshensis NBRC 107357.</title>
        <authorList>
            <person name="Komaki H."/>
            <person name="Tamura T."/>
        </authorList>
    </citation>
    <scope>NUCLEOTIDE SEQUENCE [LARGE SCALE GENOMIC DNA]</scope>
    <source>
        <strain evidence="5 6">NBRC 107357</strain>
    </source>
</reference>
<comment type="caution">
    <text evidence="5">The sequence shown here is derived from an EMBL/GenBank/DDBJ whole genome shotgun (WGS) entry which is preliminary data.</text>
</comment>
<sequence length="158" mass="16935">MAVRDEEAVRRFVEHLAMTLSDLGFPRMPARVLGALTVDEEGVMTAAQLGEWLGVSPAAASDAVRYLVQVGLVLREPVPGSRSIRYRCVSNSWYMASVAKGGVYKLVADVMSEGLAAVGTGTEAGARITEMVDFFLFLQDEIAALVAKWQATRGTPAA</sequence>
<evidence type="ECO:0000259" key="4">
    <source>
        <dbReference type="Pfam" id="PF12802"/>
    </source>
</evidence>
<dbReference type="InterPro" id="IPR052362">
    <property type="entry name" value="HTH-GbsR_regulator"/>
</dbReference>
<evidence type="ECO:0000313" key="5">
    <source>
        <dbReference type="EMBL" id="GIF80500.1"/>
    </source>
</evidence>
<evidence type="ECO:0000256" key="3">
    <source>
        <dbReference type="ARBA" id="ARBA00023163"/>
    </source>
</evidence>
<dbReference type="InterPro" id="IPR036388">
    <property type="entry name" value="WH-like_DNA-bd_sf"/>
</dbReference>
<dbReference type="PANTHER" id="PTHR38465:SF2">
    <property type="entry name" value="HTH-TYPE TRANSCRIPTIONAL REGULATOR MMPR5"/>
    <property type="match status" value="1"/>
</dbReference>
<dbReference type="Gene3D" id="1.10.10.10">
    <property type="entry name" value="Winged helix-like DNA-binding domain superfamily/Winged helix DNA-binding domain"/>
    <property type="match status" value="1"/>
</dbReference>
<evidence type="ECO:0000313" key="6">
    <source>
        <dbReference type="Proteomes" id="UP000601223"/>
    </source>
</evidence>
<dbReference type="Gene3D" id="1.10.287.160">
    <property type="entry name" value="HR1 repeat"/>
    <property type="match status" value="1"/>
</dbReference>
<dbReference type="GO" id="GO:0003677">
    <property type="term" value="F:DNA binding"/>
    <property type="evidence" value="ECO:0007669"/>
    <property type="project" value="UniProtKB-KW"/>
</dbReference>
<dbReference type="SUPFAM" id="SSF46785">
    <property type="entry name" value="Winged helix' DNA-binding domain"/>
    <property type="match status" value="1"/>
</dbReference>
<proteinExistence type="predicted"/>
<feature type="domain" description="HTH marR-type" evidence="4">
    <location>
        <begin position="24"/>
        <end position="81"/>
    </location>
</feature>
<dbReference type="InterPro" id="IPR000835">
    <property type="entry name" value="HTH_MarR-typ"/>
</dbReference>
<keyword evidence="3" id="KW-0804">Transcription</keyword>
<dbReference type="InterPro" id="IPR036390">
    <property type="entry name" value="WH_DNA-bd_sf"/>
</dbReference>
<evidence type="ECO:0000256" key="1">
    <source>
        <dbReference type="ARBA" id="ARBA00023015"/>
    </source>
</evidence>
<dbReference type="Proteomes" id="UP000601223">
    <property type="component" value="Unassembled WGS sequence"/>
</dbReference>
<keyword evidence="6" id="KW-1185">Reference proteome</keyword>
<dbReference type="RefSeq" id="WP_203744073.1">
    <property type="nucleotide sequence ID" value="NZ_BONF01000009.1"/>
</dbReference>
<protein>
    <submittedName>
        <fullName evidence="5">Transcriptional regulator</fullName>
    </submittedName>
</protein>
<dbReference type="PANTHER" id="PTHR38465">
    <property type="entry name" value="HTH-TYPE TRANSCRIPTIONAL REGULATOR MJ1563-RELATED"/>
    <property type="match status" value="1"/>
</dbReference>
<dbReference type="EMBL" id="BONF01000009">
    <property type="protein sequence ID" value="GIF80500.1"/>
    <property type="molecule type" value="Genomic_DNA"/>
</dbReference>
<gene>
    <name evidence="5" type="ORF">Cba03nite_18490</name>
</gene>
<dbReference type="GO" id="GO:0003700">
    <property type="term" value="F:DNA-binding transcription factor activity"/>
    <property type="evidence" value="ECO:0007669"/>
    <property type="project" value="InterPro"/>
</dbReference>
<keyword evidence="1" id="KW-0805">Transcription regulation</keyword>